<accession>A0ABT4U3P1</accession>
<evidence type="ECO:0000313" key="2">
    <source>
        <dbReference type="Proteomes" id="UP001527866"/>
    </source>
</evidence>
<dbReference type="Pfam" id="PF06626">
    <property type="entry name" value="DUF1152"/>
    <property type="match status" value="1"/>
</dbReference>
<proteinExistence type="predicted"/>
<organism evidence="1 2">
    <name type="scientific">Nocardiopsis endophytica</name>
    <dbReference type="NCBI Taxonomy" id="3018445"/>
    <lineage>
        <taxon>Bacteria</taxon>
        <taxon>Bacillati</taxon>
        <taxon>Actinomycetota</taxon>
        <taxon>Actinomycetes</taxon>
        <taxon>Streptosporangiales</taxon>
        <taxon>Nocardiopsidaceae</taxon>
        <taxon>Nocardiopsis</taxon>
    </lineage>
</organism>
<keyword evidence="2" id="KW-1185">Reference proteome</keyword>
<dbReference type="EMBL" id="JAQFWQ010000023">
    <property type="protein sequence ID" value="MDA2811055.1"/>
    <property type="molecule type" value="Genomic_DNA"/>
</dbReference>
<dbReference type="Proteomes" id="UP001527866">
    <property type="component" value="Unassembled WGS sequence"/>
</dbReference>
<comment type="caution">
    <text evidence="1">The sequence shown here is derived from an EMBL/GenBank/DDBJ whole genome shotgun (WGS) entry which is preliminary data.</text>
</comment>
<name>A0ABT4U3P1_9ACTN</name>
<dbReference type="InterPro" id="IPR010581">
    <property type="entry name" value="DUF1152"/>
</dbReference>
<evidence type="ECO:0000313" key="1">
    <source>
        <dbReference type="EMBL" id="MDA2811055.1"/>
    </source>
</evidence>
<protein>
    <submittedName>
        <fullName evidence="1">DUF1152 domain-containing protein</fullName>
    </submittedName>
</protein>
<dbReference type="RefSeq" id="WP_270685520.1">
    <property type="nucleotide sequence ID" value="NZ_JAQFWQ010000023.1"/>
</dbReference>
<sequence length="318" mass="33963">MTTLRENPLFARLAGARSVLIAGAGGGFDVYAGLPLALAMRAERRQVHLANLSFSRLEPDLAWVAPDVAEVGPDSPGAADYFPERTLARWLDSRGLPPAVHAFRRTGARPLREAYLALVQALEVDAVVLVDGGTDILMRGDEAGLGTPEEDISSLAALAGLDEVPVRLVCCIGFGVDAYHGVSHALFLENVAALERAGGYLGAFSVPKGSDEGVAFLEAVEHAQEETPRRPSIVNGSIAAAVRGEFGDVRFTHRTAGGELFINPLMGIYFAFDLPAVAGHCLYLDRVAATESFREVQAAVEAHLFMLDGHRPSRPFPH</sequence>
<gene>
    <name evidence="1" type="ORF">O4J56_10445</name>
</gene>
<reference evidence="1 2" key="1">
    <citation type="submission" date="2023-01" db="EMBL/GenBank/DDBJ databases">
        <title>Draft genome sequence of Nocardiopsis sp. RSe5-2 isolated from halophytes.</title>
        <authorList>
            <person name="Duangmal K."/>
            <person name="Chantavorakit T."/>
        </authorList>
    </citation>
    <scope>NUCLEOTIDE SEQUENCE [LARGE SCALE GENOMIC DNA]</scope>
    <source>
        <strain evidence="1 2">RSe5-2</strain>
    </source>
</reference>